<reference evidence="2" key="1">
    <citation type="journal article" date="2014" name="Int. J. Syst. Evol. Microbiol.">
        <title>Complete genome sequence of Corynebacterium casei LMG S-19264T (=DSM 44701T), isolated from a smear-ripened cheese.</title>
        <authorList>
            <consortium name="US DOE Joint Genome Institute (JGI-PGF)"/>
            <person name="Walter F."/>
            <person name="Albersmeier A."/>
            <person name="Kalinowski J."/>
            <person name="Ruckert C."/>
        </authorList>
    </citation>
    <scope>NUCLEOTIDE SEQUENCE</scope>
    <source>
        <strain evidence="2">JCM 19596</strain>
    </source>
</reference>
<evidence type="ECO:0000313" key="3">
    <source>
        <dbReference type="Proteomes" id="UP000607197"/>
    </source>
</evidence>
<protein>
    <submittedName>
        <fullName evidence="2">Uncharacterized protein</fullName>
    </submittedName>
</protein>
<comment type="caution">
    <text evidence="2">The sequence shown here is derived from an EMBL/GenBank/DDBJ whole genome shotgun (WGS) entry which is preliminary data.</text>
</comment>
<organism evidence="2 3">
    <name type="scientific">Halocalculus aciditolerans</name>
    <dbReference type="NCBI Taxonomy" id="1383812"/>
    <lineage>
        <taxon>Archaea</taxon>
        <taxon>Methanobacteriati</taxon>
        <taxon>Methanobacteriota</taxon>
        <taxon>Stenosarchaea group</taxon>
        <taxon>Halobacteria</taxon>
        <taxon>Halobacteriales</taxon>
        <taxon>Halobacteriaceae</taxon>
        <taxon>Halocalculus</taxon>
    </lineage>
</organism>
<evidence type="ECO:0000313" key="2">
    <source>
        <dbReference type="EMBL" id="GGL62502.1"/>
    </source>
</evidence>
<dbReference type="InterPro" id="IPR043901">
    <property type="entry name" value="DUF5787"/>
</dbReference>
<dbReference type="Proteomes" id="UP000607197">
    <property type="component" value="Unassembled WGS sequence"/>
</dbReference>
<dbReference type="Pfam" id="PF19100">
    <property type="entry name" value="DUF5787"/>
    <property type="match status" value="1"/>
</dbReference>
<accession>A0A830F4F1</accession>
<name>A0A830F4F1_9EURY</name>
<feature type="region of interest" description="Disordered" evidence="1">
    <location>
        <begin position="318"/>
        <end position="340"/>
    </location>
</feature>
<gene>
    <name evidence="2" type="ORF">GCM10009039_20680</name>
</gene>
<keyword evidence="3" id="KW-1185">Reference proteome</keyword>
<dbReference type="AlphaFoldDB" id="A0A830F4F1"/>
<proteinExistence type="predicted"/>
<dbReference type="EMBL" id="BMPG01000002">
    <property type="protein sequence ID" value="GGL62502.1"/>
    <property type="molecule type" value="Genomic_DNA"/>
</dbReference>
<sequence>MEFPFELRVCAWAEREWHRFAEHDAFFVARQLGLQRRRWDTVVVEADPTKLDARAAFGERALDSDLRFLVEHAPREWAYYRDCLPDPGYPWRYVREHIHRAAARDALEKRRNGNRIEIRRTNFYPEWVERVVAIENKPDLDASAARALADQMERDVALGLADEVWVATREAGERALLAEMPVEAGVLAFDDEMRADVAWRPTTLSPGEPGTHIESRADDGCEFDYRSPGWKRDRRYRIAERAYERGWRSYADTMRPDCRYFDLRAAEHDFVPYCHAKGREVTAAECSGSCGEFSPEPPAWRTKGWPIEGGPGQTVKRVLADQRRRRRPAAEKIKWEEDEK</sequence>
<dbReference type="OrthoDB" id="166534at2157"/>
<reference evidence="2" key="2">
    <citation type="submission" date="2020-09" db="EMBL/GenBank/DDBJ databases">
        <authorList>
            <person name="Sun Q."/>
            <person name="Ohkuma M."/>
        </authorList>
    </citation>
    <scope>NUCLEOTIDE SEQUENCE</scope>
    <source>
        <strain evidence="2">JCM 19596</strain>
    </source>
</reference>
<dbReference type="RefSeq" id="WP_188978627.1">
    <property type="nucleotide sequence ID" value="NZ_BMPG01000002.1"/>
</dbReference>
<evidence type="ECO:0000256" key="1">
    <source>
        <dbReference type="SAM" id="MobiDB-lite"/>
    </source>
</evidence>